<accession>A0ABX7NK86</accession>
<organism evidence="2 3">
    <name type="scientific">Myxococcus landrumensis</name>
    <dbReference type="NCBI Taxonomy" id="2813577"/>
    <lineage>
        <taxon>Bacteria</taxon>
        <taxon>Pseudomonadati</taxon>
        <taxon>Myxococcota</taxon>
        <taxon>Myxococcia</taxon>
        <taxon>Myxococcales</taxon>
        <taxon>Cystobacterineae</taxon>
        <taxon>Myxococcaceae</taxon>
        <taxon>Myxococcus</taxon>
    </lineage>
</organism>
<evidence type="ECO:0000256" key="1">
    <source>
        <dbReference type="SAM" id="MobiDB-lite"/>
    </source>
</evidence>
<dbReference type="PROSITE" id="PS51257">
    <property type="entry name" value="PROKAR_LIPOPROTEIN"/>
    <property type="match status" value="1"/>
</dbReference>
<evidence type="ECO:0000313" key="3">
    <source>
        <dbReference type="Proteomes" id="UP000663090"/>
    </source>
</evidence>
<dbReference type="EMBL" id="CP071091">
    <property type="protein sequence ID" value="QSQ17980.1"/>
    <property type="molecule type" value="Genomic_DNA"/>
</dbReference>
<feature type="compositionally biased region" description="Polar residues" evidence="1">
    <location>
        <begin position="97"/>
        <end position="111"/>
    </location>
</feature>
<name>A0ABX7NK86_9BACT</name>
<evidence type="ECO:0000313" key="2">
    <source>
        <dbReference type="EMBL" id="QSQ17980.1"/>
    </source>
</evidence>
<proteinExistence type="predicted"/>
<protein>
    <recommendedName>
        <fullName evidence="4">Lipoprotein MlpA</fullName>
    </recommendedName>
</protein>
<gene>
    <name evidence="2" type="ORF">JY572_19000</name>
</gene>
<evidence type="ECO:0008006" key="4">
    <source>
        <dbReference type="Google" id="ProtNLM"/>
    </source>
</evidence>
<keyword evidence="3" id="KW-1185">Reference proteome</keyword>
<sequence length="241" mass="25061">MTKNILNAALVFVGAASVLTGCNFDQPEAPCFVQDHVSWVARYDPVDDPKQADGSACTNVNGQKAPVAELVGVFKFTDPDNLGKSLLTIRPAGLANRGTQDPSPPSQQTASGAFATEPDANDFCAAPTMSQASVNTPTSGSTAGTSITYEYKNMEVYAAAATPGTQMRGELKYTRDNCVSTYAVRALWPALACDPTSATACGPGTTGLNPDFAAECLQVGLNAQGRPTGYCVPAKAIPSLR</sequence>
<dbReference type="RefSeq" id="WP_206719595.1">
    <property type="nucleotide sequence ID" value="NZ_CP071091.1"/>
</dbReference>
<feature type="region of interest" description="Disordered" evidence="1">
    <location>
        <begin position="94"/>
        <end position="114"/>
    </location>
</feature>
<dbReference type="Proteomes" id="UP000663090">
    <property type="component" value="Chromosome"/>
</dbReference>
<reference evidence="2 3" key="1">
    <citation type="submission" date="2021-02" db="EMBL/GenBank/DDBJ databases">
        <title>De Novo genome assembly of isolated myxobacteria.</title>
        <authorList>
            <person name="Stevens D.C."/>
        </authorList>
    </citation>
    <scope>NUCLEOTIDE SEQUENCE [LARGE SCALE GENOMIC DNA]</scope>
    <source>
        <strain evidence="2 3">SCHIC003</strain>
    </source>
</reference>